<name>A0A914Z2J9_9BILA</name>
<dbReference type="WBParaSite" id="PSU_v2.g6119.t1">
    <property type="protein sequence ID" value="PSU_v2.g6119.t1"/>
    <property type="gene ID" value="PSU_v2.g6119"/>
</dbReference>
<dbReference type="AlphaFoldDB" id="A0A914Z2J9"/>
<reference evidence="3" key="1">
    <citation type="submission" date="2022-11" db="UniProtKB">
        <authorList>
            <consortium name="WormBaseParasite"/>
        </authorList>
    </citation>
    <scope>IDENTIFICATION</scope>
</reference>
<accession>A0A914Z2J9</accession>
<evidence type="ECO:0000313" key="3">
    <source>
        <dbReference type="WBParaSite" id="PSU_v2.g6119.t1"/>
    </source>
</evidence>
<feature type="chain" id="PRO_5037041634" evidence="1">
    <location>
        <begin position="16"/>
        <end position="267"/>
    </location>
</feature>
<protein>
    <submittedName>
        <fullName evidence="3">Uncharacterized protein</fullName>
    </submittedName>
</protein>
<keyword evidence="2" id="KW-1185">Reference proteome</keyword>
<proteinExistence type="predicted"/>
<evidence type="ECO:0000313" key="2">
    <source>
        <dbReference type="Proteomes" id="UP000887577"/>
    </source>
</evidence>
<dbReference type="Proteomes" id="UP000887577">
    <property type="component" value="Unplaced"/>
</dbReference>
<sequence length="267" mass="31731">MITFLILIFVGFGNAQLRYRPQEKYDYLTIFKDDQWEKVKCECNAPEFYVSCEDESILQPMLETDYFCFGMTCHYQIIFDPNCPDTYFTVFADYTFQKSKNILSISENPEYGPFFFPSRLIFSPMAKLFVRFDSLNMPHYDHQNKWKITFNPRPAPKKVQINLDLKNPYHLLWIDSMKSDEMITVCLADNNEAQKMEMKLQRRNDLSLIKFYNSNDMTQFVSSLNFEPEMSESTNVFTNSCFTLHQWFKPEPATKSFVLFKLFLVSF</sequence>
<feature type="signal peptide" evidence="1">
    <location>
        <begin position="1"/>
        <end position="15"/>
    </location>
</feature>
<evidence type="ECO:0000256" key="1">
    <source>
        <dbReference type="SAM" id="SignalP"/>
    </source>
</evidence>
<organism evidence="2 3">
    <name type="scientific">Panagrolaimus superbus</name>
    <dbReference type="NCBI Taxonomy" id="310955"/>
    <lineage>
        <taxon>Eukaryota</taxon>
        <taxon>Metazoa</taxon>
        <taxon>Ecdysozoa</taxon>
        <taxon>Nematoda</taxon>
        <taxon>Chromadorea</taxon>
        <taxon>Rhabditida</taxon>
        <taxon>Tylenchina</taxon>
        <taxon>Panagrolaimomorpha</taxon>
        <taxon>Panagrolaimoidea</taxon>
        <taxon>Panagrolaimidae</taxon>
        <taxon>Panagrolaimus</taxon>
    </lineage>
</organism>
<keyword evidence="1" id="KW-0732">Signal</keyword>